<evidence type="ECO:0000313" key="2">
    <source>
        <dbReference type="Proteomes" id="UP001056120"/>
    </source>
</evidence>
<dbReference type="EMBL" id="CM042036">
    <property type="protein sequence ID" value="KAI3744555.1"/>
    <property type="molecule type" value="Genomic_DNA"/>
</dbReference>
<name>A0ACB9DDF2_9ASTR</name>
<protein>
    <submittedName>
        <fullName evidence="1">Uncharacterized protein</fullName>
    </submittedName>
</protein>
<organism evidence="1 2">
    <name type="scientific">Smallanthus sonchifolius</name>
    <dbReference type="NCBI Taxonomy" id="185202"/>
    <lineage>
        <taxon>Eukaryota</taxon>
        <taxon>Viridiplantae</taxon>
        <taxon>Streptophyta</taxon>
        <taxon>Embryophyta</taxon>
        <taxon>Tracheophyta</taxon>
        <taxon>Spermatophyta</taxon>
        <taxon>Magnoliopsida</taxon>
        <taxon>eudicotyledons</taxon>
        <taxon>Gunneridae</taxon>
        <taxon>Pentapetalae</taxon>
        <taxon>asterids</taxon>
        <taxon>campanulids</taxon>
        <taxon>Asterales</taxon>
        <taxon>Asteraceae</taxon>
        <taxon>Asteroideae</taxon>
        <taxon>Heliantheae alliance</taxon>
        <taxon>Millerieae</taxon>
        <taxon>Smallanthus</taxon>
    </lineage>
</organism>
<proteinExistence type="predicted"/>
<gene>
    <name evidence="1" type="ORF">L1987_57638</name>
</gene>
<evidence type="ECO:0000313" key="1">
    <source>
        <dbReference type="EMBL" id="KAI3744555.1"/>
    </source>
</evidence>
<dbReference type="Proteomes" id="UP001056120">
    <property type="component" value="Linkage Group LG19"/>
</dbReference>
<reference evidence="1 2" key="2">
    <citation type="journal article" date="2022" name="Mol. Ecol. Resour.">
        <title>The genomes of chicory, endive, great burdock and yacon provide insights into Asteraceae paleo-polyploidization history and plant inulin production.</title>
        <authorList>
            <person name="Fan W."/>
            <person name="Wang S."/>
            <person name="Wang H."/>
            <person name="Wang A."/>
            <person name="Jiang F."/>
            <person name="Liu H."/>
            <person name="Zhao H."/>
            <person name="Xu D."/>
            <person name="Zhang Y."/>
        </authorList>
    </citation>
    <scope>NUCLEOTIDE SEQUENCE [LARGE SCALE GENOMIC DNA]</scope>
    <source>
        <strain evidence="2">cv. Yunnan</strain>
        <tissue evidence="1">Leaves</tissue>
    </source>
</reference>
<accession>A0ACB9DDF2</accession>
<keyword evidence="2" id="KW-1185">Reference proteome</keyword>
<sequence>MKLKDLTPENPKTYNLLVITKHRSMRVCNLKVETIYKPLTYNQTLVDEYLSAMQEAAVETHDGQGLLVVIIHEARYLQTRKLSCNPYVSLLFHGELRKTKESVGCIDIELVHVVEEKHIIDTYKLKGNGELDVELQWRISDQITVNNDN</sequence>
<comment type="caution">
    <text evidence="1">The sequence shown here is derived from an EMBL/GenBank/DDBJ whole genome shotgun (WGS) entry which is preliminary data.</text>
</comment>
<reference evidence="2" key="1">
    <citation type="journal article" date="2022" name="Mol. Ecol. Resour.">
        <title>The genomes of chicory, endive, great burdock and yacon provide insights into Asteraceae palaeo-polyploidization history and plant inulin production.</title>
        <authorList>
            <person name="Fan W."/>
            <person name="Wang S."/>
            <person name="Wang H."/>
            <person name="Wang A."/>
            <person name="Jiang F."/>
            <person name="Liu H."/>
            <person name="Zhao H."/>
            <person name="Xu D."/>
            <person name="Zhang Y."/>
        </authorList>
    </citation>
    <scope>NUCLEOTIDE SEQUENCE [LARGE SCALE GENOMIC DNA]</scope>
    <source>
        <strain evidence="2">cv. Yunnan</strain>
    </source>
</reference>